<dbReference type="AlphaFoldDB" id="A0A9X9XIA6"/>
<feature type="signal peptide" evidence="1">
    <location>
        <begin position="1"/>
        <end position="21"/>
    </location>
</feature>
<dbReference type="Proteomes" id="UP001138709">
    <property type="component" value="Unassembled WGS sequence"/>
</dbReference>
<evidence type="ECO:0000256" key="1">
    <source>
        <dbReference type="SAM" id="SignalP"/>
    </source>
</evidence>
<reference evidence="2" key="2">
    <citation type="journal article" date="2021" name="Syst. Appl. Microbiol.">
        <title>Roseomonas hellenica sp. nov., isolated from roots of wild-growing Alkanna tinctoria.</title>
        <authorList>
            <person name="Rat A."/>
            <person name="Naranjo H.D."/>
            <person name="Lebbe L."/>
            <person name="Cnockaert M."/>
            <person name="Krigas N."/>
            <person name="Grigoriadou K."/>
            <person name="Maloupa E."/>
            <person name="Willems A."/>
        </authorList>
    </citation>
    <scope>NUCLEOTIDE SEQUENCE</scope>
    <source>
        <strain evidence="2">LMG 31228</strain>
    </source>
</reference>
<evidence type="ECO:0000313" key="3">
    <source>
        <dbReference type="Proteomes" id="UP001138709"/>
    </source>
</evidence>
<dbReference type="EMBL" id="JAAEDL010000032">
    <property type="protein sequence ID" value="MBR0683442.1"/>
    <property type="molecule type" value="Genomic_DNA"/>
</dbReference>
<keyword evidence="1" id="KW-0732">Signal</keyword>
<comment type="caution">
    <text evidence="2">The sequence shown here is derived from an EMBL/GenBank/DDBJ whole genome shotgun (WGS) entry which is preliminary data.</text>
</comment>
<feature type="chain" id="PRO_5040741264" description="AraC family transcriptional regulator" evidence="1">
    <location>
        <begin position="22"/>
        <end position="186"/>
    </location>
</feature>
<evidence type="ECO:0008006" key="4">
    <source>
        <dbReference type="Google" id="ProtNLM"/>
    </source>
</evidence>
<name>A0A9X9XIA6_9PROT</name>
<keyword evidence="3" id="KW-1185">Reference proteome</keyword>
<dbReference type="RefSeq" id="WP_211849011.1">
    <property type="nucleotide sequence ID" value="NZ_JAAEDL010000032.1"/>
</dbReference>
<protein>
    <recommendedName>
        <fullName evidence="4">AraC family transcriptional regulator</fullName>
    </recommendedName>
</protein>
<organism evidence="2 3">
    <name type="scientific">Neoroseomonas eburnea</name>
    <dbReference type="NCBI Taxonomy" id="1346889"/>
    <lineage>
        <taxon>Bacteria</taxon>
        <taxon>Pseudomonadati</taxon>
        <taxon>Pseudomonadota</taxon>
        <taxon>Alphaproteobacteria</taxon>
        <taxon>Acetobacterales</taxon>
        <taxon>Acetobacteraceae</taxon>
        <taxon>Neoroseomonas</taxon>
    </lineage>
</organism>
<proteinExistence type="predicted"/>
<evidence type="ECO:0000313" key="2">
    <source>
        <dbReference type="EMBL" id="MBR0683442.1"/>
    </source>
</evidence>
<accession>A0A9X9XIA6</accession>
<sequence>MSRVLLLPAAAWMPQPTGGYAAVFAAPLTGRLAVWAEGLDTEAASLVPHSGPELPFLRLGGTAFATGSTLAREVFRLHALTPARRCVVIGLPAPRHSPTLDAFLPRALARPATRPAPDLPAARARMDAALAGQDLDGALAALADLLILARDAPATRDAVAALLAHLARHPLCRSLGLGAFAAALTE</sequence>
<reference evidence="2" key="1">
    <citation type="submission" date="2020-01" db="EMBL/GenBank/DDBJ databases">
        <authorList>
            <person name="Rat A."/>
        </authorList>
    </citation>
    <scope>NUCLEOTIDE SEQUENCE</scope>
    <source>
        <strain evidence="2">LMG 31228</strain>
    </source>
</reference>
<gene>
    <name evidence="2" type="ORF">GXW74_23350</name>
</gene>